<dbReference type="InterPro" id="IPR001079">
    <property type="entry name" value="Galectin_CRD"/>
</dbReference>
<evidence type="ECO:0000256" key="1">
    <source>
        <dbReference type="ARBA" id="ARBA00022734"/>
    </source>
</evidence>
<organism evidence="4 5">
    <name type="scientific">Podargus strigoides</name>
    <name type="common">Tawny frogmouth</name>
    <name type="synonym">Caprimulgus strigoides</name>
    <dbReference type="NCBI Taxonomy" id="8905"/>
    <lineage>
        <taxon>Eukaryota</taxon>
        <taxon>Metazoa</taxon>
        <taxon>Chordata</taxon>
        <taxon>Craniata</taxon>
        <taxon>Vertebrata</taxon>
        <taxon>Euteleostomi</taxon>
        <taxon>Archelosauria</taxon>
        <taxon>Archosauria</taxon>
        <taxon>Dinosauria</taxon>
        <taxon>Saurischia</taxon>
        <taxon>Theropoda</taxon>
        <taxon>Coelurosauria</taxon>
        <taxon>Aves</taxon>
        <taxon>Neognathae</taxon>
        <taxon>Neoaves</taxon>
        <taxon>Strisores</taxon>
        <taxon>Caprimulgiformes</taxon>
        <taxon>Podargidae</taxon>
        <taxon>Podargus</taxon>
    </lineage>
</organism>
<evidence type="ECO:0000313" key="5">
    <source>
        <dbReference type="Proteomes" id="UP000584326"/>
    </source>
</evidence>
<feature type="non-terminal residue" evidence="4">
    <location>
        <position position="83"/>
    </location>
</feature>
<reference evidence="4 5" key="1">
    <citation type="submission" date="2020-02" db="EMBL/GenBank/DDBJ databases">
        <title>Bird 10,000 Genomes (B10K) Project - Family phase.</title>
        <authorList>
            <person name="Zhang G."/>
        </authorList>
    </citation>
    <scope>NUCLEOTIDE SEQUENCE [LARGE SCALE GENOMIC DNA]</scope>
    <source>
        <strain evidence="4">B10K-DU-001-40</strain>
        <tissue evidence="4">Muscle</tissue>
    </source>
</reference>
<dbReference type="SUPFAM" id="SSF49899">
    <property type="entry name" value="Concanavalin A-like lectins/glucanases"/>
    <property type="match status" value="1"/>
</dbReference>
<dbReference type="EMBL" id="VZTK01029073">
    <property type="protein sequence ID" value="NXX22935.1"/>
    <property type="molecule type" value="Genomic_DNA"/>
</dbReference>
<dbReference type="OrthoDB" id="8443340at2759"/>
<feature type="non-terminal residue" evidence="4">
    <location>
        <position position="1"/>
    </location>
</feature>
<gene>
    <name evidence="4" type="primary">Leg4_1</name>
    <name evidence="4" type="ORF">PODSTR_R01332</name>
</gene>
<evidence type="ECO:0000313" key="4">
    <source>
        <dbReference type="EMBL" id="NXX22935.1"/>
    </source>
</evidence>
<evidence type="ECO:0000256" key="2">
    <source>
        <dbReference type="RuleBase" id="RU102079"/>
    </source>
</evidence>
<dbReference type="Proteomes" id="UP000584326">
    <property type="component" value="Unassembled WGS sequence"/>
</dbReference>
<keyword evidence="5" id="KW-1185">Reference proteome</keyword>
<dbReference type="AlphaFoldDB" id="A0A7L4HC98"/>
<feature type="domain" description="Galectin" evidence="3">
    <location>
        <begin position="1"/>
        <end position="83"/>
    </location>
</feature>
<name>A0A7L4HC98_PODST</name>
<sequence length="83" mass="9546">SDVNTIVCNSKKVEEWGAEHRETVFPFQKGDTAEITFIVNQNDLTVHVPGHQFTFRNCNRLALPVFDYFDTQGLDCEVPISWE</sequence>
<comment type="caution">
    <text evidence="4">The sequence shown here is derived from an EMBL/GenBank/DDBJ whole genome shotgun (WGS) entry which is preliminary data.</text>
</comment>
<accession>A0A7L4HC98</accession>
<dbReference type="InterPro" id="IPR013320">
    <property type="entry name" value="ConA-like_dom_sf"/>
</dbReference>
<keyword evidence="1 2" id="KW-0430">Lectin</keyword>
<evidence type="ECO:0000259" key="3">
    <source>
        <dbReference type="PROSITE" id="PS51304"/>
    </source>
</evidence>
<dbReference type="Gene3D" id="2.60.120.200">
    <property type="match status" value="1"/>
</dbReference>
<protein>
    <recommendedName>
        <fullName evidence="2">Galectin</fullName>
    </recommendedName>
</protein>
<dbReference type="Pfam" id="PF00337">
    <property type="entry name" value="Gal-bind_lectin"/>
    <property type="match status" value="1"/>
</dbReference>
<dbReference type="PROSITE" id="PS51304">
    <property type="entry name" value="GALECTIN"/>
    <property type="match status" value="1"/>
</dbReference>
<proteinExistence type="predicted"/>
<dbReference type="GO" id="GO:0030246">
    <property type="term" value="F:carbohydrate binding"/>
    <property type="evidence" value="ECO:0007669"/>
    <property type="project" value="UniProtKB-UniRule"/>
</dbReference>